<evidence type="ECO:0000256" key="6">
    <source>
        <dbReference type="PROSITE-ProRule" id="PRU00520"/>
    </source>
</evidence>
<dbReference type="InterPro" id="IPR036046">
    <property type="entry name" value="Acylphosphatase-like_dom_sf"/>
</dbReference>
<evidence type="ECO:0000256" key="3">
    <source>
        <dbReference type="ARBA" id="ARBA00015991"/>
    </source>
</evidence>
<keyword evidence="11" id="KW-1185">Reference proteome</keyword>
<accession>A0A0F6W9A0</accession>
<evidence type="ECO:0000313" key="10">
    <source>
        <dbReference type="EMBL" id="AKF10608.1"/>
    </source>
</evidence>
<evidence type="ECO:0000259" key="9">
    <source>
        <dbReference type="PROSITE" id="PS51160"/>
    </source>
</evidence>
<feature type="active site" evidence="6">
    <location>
        <position position="20"/>
    </location>
</feature>
<dbReference type="PRINTS" id="PR00112">
    <property type="entry name" value="ACYLPHPHTASE"/>
</dbReference>
<feature type="domain" description="Acylphosphatase-like" evidence="9">
    <location>
        <begin position="5"/>
        <end position="92"/>
    </location>
</feature>
<protein>
    <recommendedName>
        <fullName evidence="3 6">Acylphosphatase</fullName>
        <ecNumber evidence="2 6">3.6.1.7</ecNumber>
    </recommendedName>
</protein>
<dbReference type="PROSITE" id="PS00150">
    <property type="entry name" value="ACYLPHOSPHATASE_1"/>
    <property type="match status" value="1"/>
</dbReference>
<comment type="similarity">
    <text evidence="1 8">Belongs to the acylphosphatase family.</text>
</comment>
<dbReference type="FunFam" id="3.30.70.100:FF:000012">
    <property type="entry name" value="Acylphosphatase"/>
    <property type="match status" value="1"/>
</dbReference>
<feature type="active site" evidence="6">
    <location>
        <position position="38"/>
    </location>
</feature>
<dbReference type="InterPro" id="IPR020456">
    <property type="entry name" value="Acylphosphatase"/>
</dbReference>
<evidence type="ECO:0000256" key="8">
    <source>
        <dbReference type="RuleBase" id="RU004168"/>
    </source>
</evidence>
<comment type="catalytic activity">
    <reaction evidence="5 6 7">
        <text>an acyl phosphate + H2O = a carboxylate + phosphate + H(+)</text>
        <dbReference type="Rhea" id="RHEA:14965"/>
        <dbReference type="ChEBI" id="CHEBI:15377"/>
        <dbReference type="ChEBI" id="CHEBI:15378"/>
        <dbReference type="ChEBI" id="CHEBI:29067"/>
        <dbReference type="ChEBI" id="CHEBI:43474"/>
        <dbReference type="ChEBI" id="CHEBI:59918"/>
        <dbReference type="EC" id="3.6.1.7"/>
    </reaction>
</comment>
<dbReference type="RefSeq" id="WP_053237558.1">
    <property type="nucleotide sequence ID" value="NZ_CP011125.1"/>
</dbReference>
<dbReference type="PANTHER" id="PTHR47268">
    <property type="entry name" value="ACYLPHOSPHATASE"/>
    <property type="match status" value="1"/>
</dbReference>
<dbReference type="OrthoDB" id="5295388at2"/>
<dbReference type="Pfam" id="PF00708">
    <property type="entry name" value="Acylphosphatase"/>
    <property type="match status" value="1"/>
</dbReference>
<dbReference type="PANTHER" id="PTHR47268:SF4">
    <property type="entry name" value="ACYLPHOSPHATASE"/>
    <property type="match status" value="1"/>
</dbReference>
<evidence type="ECO:0000256" key="2">
    <source>
        <dbReference type="ARBA" id="ARBA00012150"/>
    </source>
</evidence>
<evidence type="ECO:0000256" key="5">
    <source>
        <dbReference type="ARBA" id="ARBA00047645"/>
    </source>
</evidence>
<proteinExistence type="inferred from homology"/>
<name>A0A0F6W9A0_9BACT</name>
<dbReference type="GO" id="GO:0003998">
    <property type="term" value="F:acylphosphatase activity"/>
    <property type="evidence" value="ECO:0007669"/>
    <property type="project" value="UniProtKB-EC"/>
</dbReference>
<evidence type="ECO:0000256" key="1">
    <source>
        <dbReference type="ARBA" id="ARBA00005614"/>
    </source>
</evidence>
<dbReference type="Proteomes" id="UP000034883">
    <property type="component" value="Chromosome"/>
</dbReference>
<dbReference type="STRING" id="927083.DB32_007757"/>
<dbReference type="SUPFAM" id="SSF54975">
    <property type="entry name" value="Acylphosphatase/BLUF domain-like"/>
    <property type="match status" value="1"/>
</dbReference>
<dbReference type="EC" id="3.6.1.7" evidence="2 6"/>
<dbReference type="Gene3D" id="3.30.70.100">
    <property type="match status" value="1"/>
</dbReference>
<dbReference type="PROSITE" id="PS51160">
    <property type="entry name" value="ACYLPHOSPHATASE_3"/>
    <property type="match status" value="1"/>
</dbReference>
<dbReference type="EMBL" id="CP011125">
    <property type="protein sequence ID" value="AKF10608.1"/>
    <property type="molecule type" value="Genomic_DNA"/>
</dbReference>
<evidence type="ECO:0000256" key="7">
    <source>
        <dbReference type="RuleBase" id="RU000553"/>
    </source>
</evidence>
<evidence type="ECO:0000256" key="4">
    <source>
        <dbReference type="ARBA" id="ARBA00022801"/>
    </source>
</evidence>
<dbReference type="InterPro" id="IPR001792">
    <property type="entry name" value="Acylphosphatase-like_dom"/>
</dbReference>
<organism evidence="10 11">
    <name type="scientific">Sandaracinus amylolyticus</name>
    <dbReference type="NCBI Taxonomy" id="927083"/>
    <lineage>
        <taxon>Bacteria</taxon>
        <taxon>Pseudomonadati</taxon>
        <taxon>Myxococcota</taxon>
        <taxon>Polyangia</taxon>
        <taxon>Polyangiales</taxon>
        <taxon>Sandaracinaceae</taxon>
        <taxon>Sandaracinus</taxon>
    </lineage>
</organism>
<gene>
    <name evidence="10" type="ORF">DB32_007757</name>
</gene>
<dbReference type="AlphaFoldDB" id="A0A0F6W9A0"/>
<keyword evidence="4 6" id="KW-0378">Hydrolase</keyword>
<dbReference type="PROSITE" id="PS00151">
    <property type="entry name" value="ACYLPHOSPHATASE_2"/>
    <property type="match status" value="1"/>
</dbReference>
<dbReference type="KEGG" id="samy:DB32_007757"/>
<evidence type="ECO:0000313" key="11">
    <source>
        <dbReference type="Proteomes" id="UP000034883"/>
    </source>
</evidence>
<dbReference type="InterPro" id="IPR017968">
    <property type="entry name" value="Acylphosphatase_CS"/>
</dbReference>
<reference evidence="10 11" key="1">
    <citation type="submission" date="2015-03" db="EMBL/GenBank/DDBJ databases">
        <title>Genome assembly of Sandaracinus amylolyticus DSM 53668.</title>
        <authorList>
            <person name="Sharma G."/>
            <person name="Subramanian S."/>
        </authorList>
    </citation>
    <scope>NUCLEOTIDE SEQUENCE [LARGE SCALE GENOMIC DNA]</scope>
    <source>
        <strain evidence="10 11">DSM 53668</strain>
    </source>
</reference>
<dbReference type="NCBIfam" id="NF011000">
    <property type="entry name" value="PRK14426.1"/>
    <property type="match status" value="1"/>
</dbReference>
<sequence>MAQKRIHLVIRGRVQGVYFRASSVREAKRLGLTGWVKNRPDGAVEIVAEGEEDQVKDFLAWAQRGPSTARVDKVDTRWKSYTGEFAAFVIEQ</sequence>